<proteinExistence type="predicted"/>
<name>A0A495XCP0_9PSEU</name>
<keyword evidence="1" id="KW-0472">Membrane</keyword>
<organism evidence="2 3">
    <name type="scientific">Saccharothrix variisporea</name>
    <dbReference type="NCBI Taxonomy" id="543527"/>
    <lineage>
        <taxon>Bacteria</taxon>
        <taxon>Bacillati</taxon>
        <taxon>Actinomycetota</taxon>
        <taxon>Actinomycetes</taxon>
        <taxon>Pseudonocardiales</taxon>
        <taxon>Pseudonocardiaceae</taxon>
        <taxon>Saccharothrix</taxon>
    </lineage>
</organism>
<dbReference type="RefSeq" id="WP_121225178.1">
    <property type="nucleotide sequence ID" value="NZ_JBIUBA010000017.1"/>
</dbReference>
<dbReference type="AlphaFoldDB" id="A0A495XCP0"/>
<evidence type="ECO:0000313" key="2">
    <source>
        <dbReference type="EMBL" id="RKT72271.1"/>
    </source>
</evidence>
<keyword evidence="1" id="KW-1133">Transmembrane helix</keyword>
<accession>A0A495XCP0</accession>
<dbReference type="EMBL" id="RBXR01000001">
    <property type="protein sequence ID" value="RKT72271.1"/>
    <property type="molecule type" value="Genomic_DNA"/>
</dbReference>
<sequence>MRGRCAALGLVVGTVSTLVTTGVATAGTTAVAAAPVSMNAPVGIAAVAFGVVGLVTGLVRRRRAAVQRAQTGPNALVEPVQPVDAPVTLPTTALAAPTPALDAAKS</sequence>
<keyword evidence="1" id="KW-0812">Transmembrane</keyword>
<evidence type="ECO:0000256" key="1">
    <source>
        <dbReference type="SAM" id="Phobius"/>
    </source>
</evidence>
<gene>
    <name evidence="2" type="ORF">DFJ66_5581</name>
</gene>
<feature type="transmembrane region" description="Helical" evidence="1">
    <location>
        <begin position="43"/>
        <end position="59"/>
    </location>
</feature>
<reference evidence="2 3" key="1">
    <citation type="submission" date="2018-10" db="EMBL/GenBank/DDBJ databases">
        <title>Sequencing the genomes of 1000 actinobacteria strains.</title>
        <authorList>
            <person name="Klenk H.-P."/>
        </authorList>
    </citation>
    <scope>NUCLEOTIDE SEQUENCE [LARGE SCALE GENOMIC DNA]</scope>
    <source>
        <strain evidence="2 3">DSM 43911</strain>
    </source>
</reference>
<evidence type="ECO:0000313" key="3">
    <source>
        <dbReference type="Proteomes" id="UP000272729"/>
    </source>
</evidence>
<comment type="caution">
    <text evidence="2">The sequence shown here is derived from an EMBL/GenBank/DDBJ whole genome shotgun (WGS) entry which is preliminary data.</text>
</comment>
<protein>
    <submittedName>
        <fullName evidence="2">Uncharacterized protein</fullName>
    </submittedName>
</protein>
<dbReference type="Proteomes" id="UP000272729">
    <property type="component" value="Unassembled WGS sequence"/>
</dbReference>
<keyword evidence="3" id="KW-1185">Reference proteome</keyword>